<comment type="caution">
    <text evidence="1">The sequence shown here is derived from an EMBL/GenBank/DDBJ whole genome shotgun (WGS) entry which is preliminary data.</text>
</comment>
<dbReference type="InterPro" id="IPR007750">
    <property type="entry name" value="DUF674"/>
</dbReference>
<dbReference type="PANTHER" id="PTHR33103">
    <property type="entry name" value="OS01G0153900 PROTEIN"/>
    <property type="match status" value="1"/>
</dbReference>
<protein>
    <submittedName>
        <fullName evidence="1">Uncharacterized protein</fullName>
    </submittedName>
</protein>
<gene>
    <name evidence="1" type="ORF">Scep_016240</name>
</gene>
<dbReference type="AlphaFoldDB" id="A0AAP0NSF2"/>
<dbReference type="Proteomes" id="UP001419268">
    <property type="component" value="Unassembled WGS sequence"/>
</dbReference>
<reference evidence="1 2" key="1">
    <citation type="submission" date="2024-01" db="EMBL/GenBank/DDBJ databases">
        <title>Genome assemblies of Stephania.</title>
        <authorList>
            <person name="Yang L."/>
        </authorList>
    </citation>
    <scope>NUCLEOTIDE SEQUENCE [LARGE SCALE GENOMIC DNA]</scope>
    <source>
        <strain evidence="1">JXDWG</strain>
        <tissue evidence="1">Leaf</tissue>
    </source>
</reference>
<proteinExistence type="predicted"/>
<organism evidence="1 2">
    <name type="scientific">Stephania cephalantha</name>
    <dbReference type="NCBI Taxonomy" id="152367"/>
    <lineage>
        <taxon>Eukaryota</taxon>
        <taxon>Viridiplantae</taxon>
        <taxon>Streptophyta</taxon>
        <taxon>Embryophyta</taxon>
        <taxon>Tracheophyta</taxon>
        <taxon>Spermatophyta</taxon>
        <taxon>Magnoliopsida</taxon>
        <taxon>Ranunculales</taxon>
        <taxon>Menispermaceae</taxon>
        <taxon>Menispermoideae</taxon>
        <taxon>Cissampelideae</taxon>
        <taxon>Stephania</taxon>
    </lineage>
</organism>
<dbReference type="EMBL" id="JBBNAG010000007">
    <property type="protein sequence ID" value="KAK9118147.1"/>
    <property type="molecule type" value="Genomic_DNA"/>
</dbReference>
<accession>A0AAP0NSF2</accession>
<keyword evidence="2" id="KW-1185">Reference proteome</keyword>
<dbReference type="Pfam" id="PF05056">
    <property type="entry name" value="DUF674"/>
    <property type="match status" value="1"/>
</dbReference>
<evidence type="ECO:0000313" key="1">
    <source>
        <dbReference type="EMBL" id="KAK9118147.1"/>
    </source>
</evidence>
<sequence>MANMTLKLLVDKKTNKVLFAEAKKDFVDFLIFLLSLPLASIIRALSKEKMAGSLAELYESVNKLDKRYIRSSDYMTEVLRPRSTFSFTDPTYPQIVSNSNVRGCYTCPLKGSCSRRTSTTVRGTECSSCNNSMLQWLPLEHDDNIEVVTVKAPRKEGFVEGAGTYMVMDDLAVEPLSTVSCVMVLKNFNVDNFSSVNELVVNVGMEEGLELLRASLQSKTVLSDVFLAKSTHVIGGVRIKSEH</sequence>
<dbReference type="PANTHER" id="PTHR33103:SF19">
    <property type="entry name" value="OS09G0544700 PROTEIN"/>
    <property type="match status" value="1"/>
</dbReference>
<name>A0AAP0NSF2_9MAGN</name>
<evidence type="ECO:0000313" key="2">
    <source>
        <dbReference type="Proteomes" id="UP001419268"/>
    </source>
</evidence>